<name>A0AC61S4N6_9BACT</name>
<evidence type="ECO:0000313" key="2">
    <source>
        <dbReference type="Proteomes" id="UP000305401"/>
    </source>
</evidence>
<keyword evidence="2" id="KW-1185">Reference proteome</keyword>
<comment type="caution">
    <text evidence="1">The sequence shown here is derived from an EMBL/GenBank/DDBJ whole genome shotgun (WGS) entry which is preliminary data.</text>
</comment>
<accession>A0AC61S4N6</accession>
<dbReference type="EMBL" id="SSTG01000085">
    <property type="protein sequence ID" value="THG48665.1"/>
    <property type="molecule type" value="Genomic_DNA"/>
</dbReference>
<sequence>MRFINLVAVVVTATALLASCQDSQNPGTISTTTPNGRTVTITAVNDHSVKVTNCTAADTTVTTQATPGIIQPFNGKIQKTTSATTMTLPSGLEIRLDNTTGAVSFVANGTELLADNAIRTSNGNLSTIALATDSCSSFYGAGERGHALKLNGDTLTVYNKQNYGYSAGEKRISQMNISMPLVLSDQGYALLFDDHAAATLTLTNPLTYASECPSPLSYFFIYGGNESHLADAAIQLAELTGRQELPPFWALGYITSKYGYKTENEARGVIDTLKMYGYPVDGIVLDLYWYGTETDMGRLEWNQTQWPTYRQMLSDLKEKGINTVLISQPYINKKGAVDNYNLLAEKGMLAKDSTGRTHDVTTWVGDAGMFDVSNPDTRQWLANRYKQLTDEGVGGWWGDLGEPEVHPETIVHHNGMTARQYHNVYGNVWSKIIYDLYKKSYPDTRLMTLMRGGTTGLQRYSVFPWSTDVSRSWGGLRPQIRIMLNSGLSGLGYMSHDVGGFAVNPELPTDPELYVRWMQLGVFSPILRTHAQQFAEPYHYPEYGPLLRELIKTRYRWLPYNYTLAYENASKGLPLVRPLNFRNHDETLSDIDDQYLWGDDVLVAPMLEKNAKSRTVILPDGIWVDYNNPEISYQGPGKINYKAPLNVLPMLVRAGAFIPQTGYDLENTSGYDASHYTILYYPRGRELITTYTMFEDDRTSTRSLQENKYALLQFHGIVNGRQIKIGMKTTGNYPGMPRQKNITIVFPGIMPDIVSSIEVDGVNITPTAYEHKWLSFTAAVSADKPFEAILELKSGLK</sequence>
<gene>
    <name evidence="1" type="ORF">E5990_07260</name>
</gene>
<dbReference type="Proteomes" id="UP000305401">
    <property type="component" value="Unassembled WGS sequence"/>
</dbReference>
<evidence type="ECO:0000313" key="1">
    <source>
        <dbReference type="EMBL" id="THG48665.1"/>
    </source>
</evidence>
<reference evidence="1" key="1">
    <citation type="submission" date="2019-04" db="EMBL/GenBank/DDBJ databases">
        <title>Microbes associate with the intestines of laboratory mice.</title>
        <authorList>
            <person name="Navarre W."/>
            <person name="Wong E."/>
            <person name="Huang K.C."/>
            <person name="Tropini C."/>
            <person name="Ng K."/>
            <person name="Yu B."/>
        </authorList>
    </citation>
    <scope>NUCLEOTIDE SEQUENCE</scope>
    <source>
        <strain evidence="1">NM86_A22</strain>
    </source>
</reference>
<protein>
    <submittedName>
        <fullName evidence="1">DUF5110 domain-containing protein</fullName>
    </submittedName>
</protein>
<proteinExistence type="predicted"/>
<organism evidence="1 2">
    <name type="scientific">Muribaculum caecicola</name>
    <dbReference type="NCBI Taxonomy" id="3038144"/>
    <lineage>
        <taxon>Bacteria</taxon>
        <taxon>Pseudomonadati</taxon>
        <taxon>Bacteroidota</taxon>
        <taxon>Bacteroidia</taxon>
        <taxon>Bacteroidales</taxon>
        <taxon>Muribaculaceae</taxon>
        <taxon>Muribaculum</taxon>
    </lineage>
</organism>